<dbReference type="GO" id="GO:0003677">
    <property type="term" value="F:DNA binding"/>
    <property type="evidence" value="ECO:0007669"/>
    <property type="project" value="InterPro"/>
</dbReference>
<dbReference type="EMBL" id="JABXYR010000001">
    <property type="protein sequence ID" value="NWO23044.1"/>
    <property type="molecule type" value="Genomic_DNA"/>
</dbReference>
<dbReference type="Pfam" id="PF13154">
    <property type="entry name" value="DUF3991"/>
    <property type="match status" value="1"/>
</dbReference>
<proteinExistence type="predicted"/>
<keyword evidence="2" id="KW-0639">Primosome</keyword>
<feature type="domain" description="Toprim" evidence="7">
    <location>
        <begin position="192"/>
        <end position="283"/>
    </location>
</feature>
<dbReference type="InterPro" id="IPR036977">
    <property type="entry name" value="DNA_primase_Znf_CHC2"/>
</dbReference>
<evidence type="ECO:0000256" key="3">
    <source>
        <dbReference type="ARBA" id="ARBA00022679"/>
    </source>
</evidence>
<evidence type="ECO:0000256" key="6">
    <source>
        <dbReference type="ARBA" id="ARBA00023163"/>
    </source>
</evidence>
<evidence type="ECO:0000256" key="5">
    <source>
        <dbReference type="ARBA" id="ARBA00022705"/>
    </source>
</evidence>
<dbReference type="GO" id="GO:1990077">
    <property type="term" value="C:primosome complex"/>
    <property type="evidence" value="ECO:0007669"/>
    <property type="project" value="UniProtKB-KW"/>
</dbReference>
<reference evidence="8 9" key="1">
    <citation type="submission" date="2020-06" db="EMBL/GenBank/DDBJ databases">
        <title>Mogibacterium timidum strain W9173 genomic sequence.</title>
        <authorList>
            <person name="Wade W.G."/>
            <person name="Johnston C.D."/>
            <person name="Chen T."/>
            <person name="Dewhirst F.E."/>
        </authorList>
    </citation>
    <scope>NUCLEOTIDE SEQUENCE [LARGE SCALE GENOMIC DNA]</scope>
    <source>
        <strain evidence="8 9">W9173</strain>
    </source>
</reference>
<dbReference type="Gene3D" id="3.40.1360.10">
    <property type="match status" value="1"/>
</dbReference>
<dbReference type="Gene3D" id="3.90.580.10">
    <property type="entry name" value="Zinc finger, CHC2-type domain"/>
    <property type="match status" value="1"/>
</dbReference>
<comment type="caution">
    <text evidence="8">The sequence shown here is derived from an EMBL/GenBank/DDBJ whole genome shotgun (WGS) entry which is preliminary data.</text>
</comment>
<evidence type="ECO:0000256" key="1">
    <source>
        <dbReference type="ARBA" id="ARBA00022478"/>
    </source>
</evidence>
<keyword evidence="5" id="KW-0235">DNA replication</keyword>
<dbReference type="GO" id="GO:0008270">
    <property type="term" value="F:zinc ion binding"/>
    <property type="evidence" value="ECO:0007669"/>
    <property type="project" value="InterPro"/>
</dbReference>
<keyword evidence="6" id="KW-0804">Transcription</keyword>
<keyword evidence="3" id="KW-0808">Transferase</keyword>
<evidence type="ECO:0000313" key="8">
    <source>
        <dbReference type="EMBL" id="NWO23044.1"/>
    </source>
</evidence>
<dbReference type="GO" id="GO:0016779">
    <property type="term" value="F:nucleotidyltransferase activity"/>
    <property type="evidence" value="ECO:0007669"/>
    <property type="project" value="UniProtKB-KW"/>
</dbReference>
<protein>
    <submittedName>
        <fullName evidence="8">Toprim domain-containing protein</fullName>
    </submittedName>
</protein>
<sequence length="310" mass="35194">MTDLEKLKDISIVDYARQIGFTPIKAGRYYSLKEHDSVRIDPSRNVFFRNSTGEKGSIIDFVMAMRGISLGAAIKELNGNLGSLEIIEKREMNYPDKDKPTSLQLPNKASSMKNVFAYLVKTRCISQKLVQELVDRDMLYQDDINNCVFVSRNEENVAVFATIRGTNTYKRWVGDVSGCDYSHSFFIDNGADKLVVAESVIDALSFMDVMNQRGNNHLNYNYLALSGTGKAKEAIEYHLEKEKYGEVLLALDSDNGGKRMTAEMVSHINEIKPEINVSDYNPEIYKDWNEALVAVKQTKKERIKERDAEI</sequence>
<dbReference type="SUPFAM" id="SSF57783">
    <property type="entry name" value="Zinc beta-ribbon"/>
    <property type="match status" value="1"/>
</dbReference>
<dbReference type="GO" id="GO:0000428">
    <property type="term" value="C:DNA-directed RNA polymerase complex"/>
    <property type="evidence" value="ECO:0007669"/>
    <property type="project" value="UniProtKB-KW"/>
</dbReference>
<gene>
    <name evidence="8" type="ORF">HW270_02975</name>
</gene>
<dbReference type="InterPro" id="IPR025054">
    <property type="entry name" value="DUF3991"/>
</dbReference>
<keyword evidence="9" id="KW-1185">Reference proteome</keyword>
<dbReference type="RefSeq" id="WP_178978274.1">
    <property type="nucleotide sequence ID" value="NZ_JABXYR010000001.1"/>
</dbReference>
<accession>A0A7Y9B0E0</accession>
<dbReference type="InterPro" id="IPR006171">
    <property type="entry name" value="TOPRIM_dom"/>
</dbReference>
<name>A0A7Y9B0E0_9FIRM</name>
<keyword evidence="4" id="KW-0548">Nucleotidyltransferase</keyword>
<dbReference type="GO" id="GO:0006269">
    <property type="term" value="P:DNA replication, synthesis of primer"/>
    <property type="evidence" value="ECO:0007669"/>
    <property type="project" value="UniProtKB-KW"/>
</dbReference>
<dbReference type="Proteomes" id="UP000526307">
    <property type="component" value="Unassembled WGS sequence"/>
</dbReference>
<evidence type="ECO:0000259" key="7">
    <source>
        <dbReference type="PROSITE" id="PS50880"/>
    </source>
</evidence>
<dbReference type="SUPFAM" id="SSF56731">
    <property type="entry name" value="DNA primase core"/>
    <property type="match status" value="1"/>
</dbReference>
<evidence type="ECO:0000313" key="9">
    <source>
        <dbReference type="Proteomes" id="UP000526307"/>
    </source>
</evidence>
<evidence type="ECO:0000256" key="4">
    <source>
        <dbReference type="ARBA" id="ARBA00022695"/>
    </source>
</evidence>
<keyword evidence="1" id="KW-0240">DNA-directed RNA polymerase</keyword>
<evidence type="ECO:0000256" key="2">
    <source>
        <dbReference type="ARBA" id="ARBA00022515"/>
    </source>
</evidence>
<dbReference type="AlphaFoldDB" id="A0A7Y9B0E0"/>
<organism evidence="8 9">
    <name type="scientific">Mogibacterium timidum</name>
    <dbReference type="NCBI Taxonomy" id="35519"/>
    <lineage>
        <taxon>Bacteria</taxon>
        <taxon>Bacillati</taxon>
        <taxon>Bacillota</taxon>
        <taxon>Clostridia</taxon>
        <taxon>Peptostreptococcales</taxon>
        <taxon>Anaerovoracaceae</taxon>
        <taxon>Mogibacterium</taxon>
    </lineage>
</organism>
<dbReference type="PROSITE" id="PS50880">
    <property type="entry name" value="TOPRIM"/>
    <property type="match status" value="1"/>
</dbReference>
<dbReference type="Pfam" id="PF13155">
    <property type="entry name" value="Toprim_2"/>
    <property type="match status" value="1"/>
</dbReference>